<reference evidence="1" key="1">
    <citation type="submission" date="2019-08" db="EMBL/GenBank/DDBJ databases">
        <authorList>
            <person name="Kucharzyk K."/>
            <person name="Murdoch R.W."/>
            <person name="Higgins S."/>
            <person name="Loffler F."/>
        </authorList>
    </citation>
    <scope>NUCLEOTIDE SEQUENCE</scope>
</reference>
<proteinExistence type="predicted"/>
<keyword evidence="1" id="KW-0378">Hydrolase</keyword>
<dbReference type="GO" id="GO:0042781">
    <property type="term" value="F:3'-tRNA processing endoribonuclease activity"/>
    <property type="evidence" value="ECO:0007669"/>
    <property type="project" value="TreeGrafter"/>
</dbReference>
<comment type="caution">
    <text evidence="1">The sequence shown here is derived from an EMBL/GenBank/DDBJ whole genome shotgun (WGS) entry which is preliminary data.</text>
</comment>
<organism evidence="1">
    <name type="scientific">bioreactor metagenome</name>
    <dbReference type="NCBI Taxonomy" id="1076179"/>
    <lineage>
        <taxon>unclassified sequences</taxon>
        <taxon>metagenomes</taxon>
        <taxon>ecological metagenomes</taxon>
    </lineage>
</organism>
<name>A0A645HQT0_9ZZZZ</name>
<evidence type="ECO:0000313" key="1">
    <source>
        <dbReference type="EMBL" id="MPN41327.1"/>
    </source>
</evidence>
<dbReference type="InterPro" id="IPR036866">
    <property type="entry name" value="RibonucZ/Hydroxyglut_hydro"/>
</dbReference>
<dbReference type="PANTHER" id="PTHR46018:SF2">
    <property type="entry name" value="ZINC PHOSPHODIESTERASE ELAC PROTEIN 1"/>
    <property type="match status" value="1"/>
</dbReference>
<accession>A0A645HQT0</accession>
<dbReference type="SUPFAM" id="SSF56281">
    <property type="entry name" value="Metallo-hydrolase/oxidoreductase"/>
    <property type="match status" value="1"/>
</dbReference>
<sequence>MIFEEYDTTKNELIFDDRSISVYSIPLKHRVPCSGFLFKEKARDRHIIREMVDFYKVPVSQLHLIKSGADFINSDGEIIPNERLTSAPDKTISYAYCSDTAYSQKIVPLIKGVDLLYHEATFAESEKIRAKKTMHSTAAQAATIALEAGVGKLLIGHFSARYADQHQLLAEAKSVFQQTILAQDMEIIEF</sequence>
<dbReference type="Gene3D" id="3.60.15.10">
    <property type="entry name" value="Ribonuclease Z/Hydroxyacylglutathione hydrolase-like"/>
    <property type="match status" value="1"/>
</dbReference>
<gene>
    <name evidence="1" type="primary">rbn_27</name>
    <name evidence="1" type="ORF">SDC9_188870</name>
</gene>
<dbReference type="EC" id="3.1.-.-" evidence="1"/>
<protein>
    <submittedName>
        <fullName evidence="1">Ribonuclease BN</fullName>
        <ecNumber evidence="1">3.1.-.-</ecNumber>
    </submittedName>
</protein>
<dbReference type="AlphaFoldDB" id="A0A645HQT0"/>
<dbReference type="PANTHER" id="PTHR46018">
    <property type="entry name" value="ZINC PHOSPHODIESTERASE ELAC PROTEIN 1"/>
    <property type="match status" value="1"/>
</dbReference>
<dbReference type="EMBL" id="VSSQ01098300">
    <property type="protein sequence ID" value="MPN41327.1"/>
    <property type="molecule type" value="Genomic_DNA"/>
</dbReference>